<evidence type="ECO:0000256" key="1">
    <source>
        <dbReference type="ARBA" id="ARBA00004651"/>
    </source>
</evidence>
<feature type="transmembrane region" description="Helical" evidence="13">
    <location>
        <begin position="295"/>
        <end position="313"/>
    </location>
</feature>
<gene>
    <name evidence="14" type="ORF">HBR001_LOCUS4566</name>
</gene>
<dbReference type="GO" id="GO:0005886">
    <property type="term" value="C:plasma membrane"/>
    <property type="evidence" value="ECO:0007669"/>
    <property type="project" value="UniProtKB-SubCell"/>
</dbReference>
<evidence type="ECO:0000256" key="3">
    <source>
        <dbReference type="ARBA" id="ARBA00022448"/>
    </source>
</evidence>
<keyword evidence="10 13" id="KW-0472">Membrane</keyword>
<evidence type="ECO:0000256" key="5">
    <source>
        <dbReference type="ARBA" id="ARBA00022692"/>
    </source>
</evidence>
<evidence type="ECO:0000256" key="12">
    <source>
        <dbReference type="RuleBase" id="RU362091"/>
    </source>
</evidence>
<feature type="transmembrane region" description="Helical" evidence="13">
    <location>
        <begin position="344"/>
        <end position="369"/>
    </location>
</feature>
<dbReference type="PROSITE" id="PS50283">
    <property type="entry name" value="NA_SOLUT_SYMP_3"/>
    <property type="match status" value="1"/>
</dbReference>
<proteinExistence type="inferred from homology"/>
<dbReference type="EMBL" id="CANTFL010000988">
    <property type="protein sequence ID" value="CAI5729460.1"/>
    <property type="molecule type" value="Genomic_DNA"/>
</dbReference>
<dbReference type="AlphaFoldDB" id="A0AAV0U177"/>
<dbReference type="GO" id="GO:0015824">
    <property type="term" value="P:proline transport"/>
    <property type="evidence" value="ECO:0007669"/>
    <property type="project" value="TreeGrafter"/>
</dbReference>
<keyword evidence="9" id="KW-0406">Ion transport</keyword>
<dbReference type="PANTHER" id="PTHR48086">
    <property type="entry name" value="SODIUM/PROLINE SYMPORTER-RELATED"/>
    <property type="match status" value="1"/>
</dbReference>
<feature type="transmembrane region" description="Helical" evidence="13">
    <location>
        <begin position="12"/>
        <end position="36"/>
    </location>
</feature>
<accession>A0AAV0U177</accession>
<protein>
    <recommendedName>
        <fullName evidence="16">Sodium/solute symporter</fullName>
    </recommendedName>
</protein>
<evidence type="ECO:0000256" key="2">
    <source>
        <dbReference type="ARBA" id="ARBA00006434"/>
    </source>
</evidence>
<feature type="transmembrane region" description="Helical" evidence="13">
    <location>
        <begin position="157"/>
        <end position="182"/>
    </location>
</feature>
<feature type="transmembrane region" description="Helical" evidence="13">
    <location>
        <begin position="497"/>
        <end position="515"/>
    </location>
</feature>
<comment type="similarity">
    <text evidence="2 12">Belongs to the sodium:solute symporter (SSF) (TC 2.A.21) family.</text>
</comment>
<comment type="subcellular location">
    <subcellularLocation>
        <location evidence="1">Cell membrane</location>
        <topology evidence="1">Multi-pass membrane protein</topology>
    </subcellularLocation>
</comment>
<keyword evidence="3" id="KW-0813">Transport</keyword>
<feature type="transmembrane region" description="Helical" evidence="13">
    <location>
        <begin position="521"/>
        <end position="541"/>
    </location>
</feature>
<dbReference type="PANTHER" id="PTHR48086:SF3">
    <property type="entry name" value="SODIUM_PROLINE SYMPORTER"/>
    <property type="match status" value="1"/>
</dbReference>
<keyword evidence="15" id="KW-1185">Reference proteome</keyword>
<feature type="transmembrane region" description="Helical" evidence="13">
    <location>
        <begin position="439"/>
        <end position="461"/>
    </location>
</feature>
<feature type="transmembrane region" description="Helical" evidence="13">
    <location>
        <begin position="467"/>
        <end position="490"/>
    </location>
</feature>
<reference evidence="14" key="1">
    <citation type="submission" date="2022-12" db="EMBL/GenBank/DDBJ databases">
        <authorList>
            <person name="Webb A."/>
        </authorList>
    </citation>
    <scope>NUCLEOTIDE SEQUENCE</scope>
    <source>
        <strain evidence="14">Hp1</strain>
    </source>
</reference>
<dbReference type="InterPro" id="IPR038377">
    <property type="entry name" value="Na/Glc_symporter_sf"/>
</dbReference>
<keyword evidence="8" id="KW-0915">Sodium</keyword>
<keyword evidence="6" id="KW-0769">Symport</keyword>
<dbReference type="InterPro" id="IPR050277">
    <property type="entry name" value="Sodium:Solute_Symporter"/>
</dbReference>
<evidence type="ECO:0000256" key="4">
    <source>
        <dbReference type="ARBA" id="ARBA00022475"/>
    </source>
</evidence>
<feature type="transmembrane region" description="Helical" evidence="13">
    <location>
        <begin position="615"/>
        <end position="635"/>
    </location>
</feature>
<dbReference type="Gene3D" id="1.20.1730.10">
    <property type="entry name" value="Sodium/glucose cotransporter"/>
    <property type="match status" value="1"/>
</dbReference>
<dbReference type="GO" id="GO:0005298">
    <property type="term" value="F:proline:sodium symporter activity"/>
    <property type="evidence" value="ECO:0007669"/>
    <property type="project" value="TreeGrafter"/>
</dbReference>
<evidence type="ECO:0000256" key="11">
    <source>
        <dbReference type="ARBA" id="ARBA00023201"/>
    </source>
</evidence>
<feature type="transmembrane region" description="Helical" evidence="13">
    <location>
        <begin position="584"/>
        <end position="609"/>
    </location>
</feature>
<feature type="transmembrane region" description="Helical" evidence="13">
    <location>
        <begin position="233"/>
        <end position="251"/>
    </location>
</feature>
<feature type="transmembrane region" description="Helical" evidence="13">
    <location>
        <begin position="202"/>
        <end position="226"/>
    </location>
</feature>
<evidence type="ECO:0000256" key="8">
    <source>
        <dbReference type="ARBA" id="ARBA00023053"/>
    </source>
</evidence>
<evidence type="ECO:0000256" key="13">
    <source>
        <dbReference type="SAM" id="Phobius"/>
    </source>
</evidence>
<keyword evidence="5 13" id="KW-0812">Transmembrane</keyword>
<evidence type="ECO:0000313" key="14">
    <source>
        <dbReference type="EMBL" id="CAI5729460.1"/>
    </source>
</evidence>
<dbReference type="InterPro" id="IPR001734">
    <property type="entry name" value="Na/solute_symporter"/>
</dbReference>
<evidence type="ECO:0000256" key="6">
    <source>
        <dbReference type="ARBA" id="ARBA00022847"/>
    </source>
</evidence>
<evidence type="ECO:0000313" key="15">
    <source>
        <dbReference type="Proteomes" id="UP001162031"/>
    </source>
</evidence>
<keyword evidence="11" id="KW-0739">Sodium transport</keyword>
<sequence length="657" mass="72231">MQSSDLVTGSVVGLGTLDLALCAAYMVSVLLVGLFFTVREQRARQATCRNDKTRESATPVEKSDRVLEEYYLGARQIPWYALAVADVSSYIDISGTMINTALVYALGVKGMYVEIRGGLCLFLAFQLAYTGNLSRRCQVKTRGEWIKFRFGTHTHAVLLRTMIAVTALTSGVLATTYFAVGGGKFFTEFVQLPKWFGLPSEFWAAATLMVVAILYTIVSGFSTIVYTDVYQSLFMFVSFVTVAVMGFMVHLPDHFSVFLPGRTVRGEPEYIEVHTTRSAWVSAVPPSSLGLPDEASFSMYNSFGLVLISYSLLQMMRSASGPGGSGLQTVLATKSEREVRSQTFLAMMLLSLRWAFSGGIAVMGIHYSMQHAGVVLDPERVVPVVIDKMLPVGVKGLVLASLLAAALTTFDTTINSASSYWTVDIYQALINPNASERQLLWHARLSSVFVMLAGLLLSLDVSTINRIWGFMTISMAGGLMWPFFFSWYWARFNAFSCLLGVVSGYIAAFAVFIFAPLLEELQAFVIVSSISGVISIAVCLLTRPESDKVLRQFYRFARPPGAWSSIKHICFPKEMIAKIDAENYADLACSGLIVIAQLALYVLMVSIVVQAWTQSLMLAVVLVITLPLIYVKWYIKLKDRSTGACKDDLNASLLGPA</sequence>
<dbReference type="Pfam" id="PF00474">
    <property type="entry name" value="SSF"/>
    <property type="match status" value="1"/>
</dbReference>
<dbReference type="Proteomes" id="UP001162031">
    <property type="component" value="Unassembled WGS sequence"/>
</dbReference>
<organism evidence="14 15">
    <name type="scientific">Hyaloperonospora brassicae</name>
    <name type="common">Brassica downy mildew</name>
    <name type="synonym">Peronospora brassicae</name>
    <dbReference type="NCBI Taxonomy" id="162125"/>
    <lineage>
        <taxon>Eukaryota</taxon>
        <taxon>Sar</taxon>
        <taxon>Stramenopiles</taxon>
        <taxon>Oomycota</taxon>
        <taxon>Peronosporomycetes</taxon>
        <taxon>Peronosporales</taxon>
        <taxon>Peronosporaceae</taxon>
        <taxon>Hyaloperonospora</taxon>
    </lineage>
</organism>
<evidence type="ECO:0000256" key="9">
    <source>
        <dbReference type="ARBA" id="ARBA00023065"/>
    </source>
</evidence>
<dbReference type="GO" id="GO:0015193">
    <property type="term" value="F:L-proline transmembrane transporter activity"/>
    <property type="evidence" value="ECO:0007669"/>
    <property type="project" value="TreeGrafter"/>
</dbReference>
<evidence type="ECO:0000256" key="10">
    <source>
        <dbReference type="ARBA" id="ARBA00023136"/>
    </source>
</evidence>
<name>A0AAV0U177_HYABA</name>
<comment type="caution">
    <text evidence="14">The sequence shown here is derived from an EMBL/GenBank/DDBJ whole genome shotgun (WGS) entry which is preliminary data.</text>
</comment>
<keyword evidence="4" id="KW-1003">Cell membrane</keyword>
<feature type="transmembrane region" description="Helical" evidence="13">
    <location>
        <begin position="389"/>
        <end position="410"/>
    </location>
</feature>
<evidence type="ECO:0000256" key="7">
    <source>
        <dbReference type="ARBA" id="ARBA00022989"/>
    </source>
</evidence>
<keyword evidence="7 13" id="KW-1133">Transmembrane helix</keyword>
<evidence type="ECO:0008006" key="16">
    <source>
        <dbReference type="Google" id="ProtNLM"/>
    </source>
</evidence>